<name>A0A840AUS7_9HYPH</name>
<dbReference type="RefSeq" id="WP_183400627.1">
    <property type="nucleotide sequence ID" value="NZ_JACIDS010000005.1"/>
</dbReference>
<dbReference type="Proteomes" id="UP000553963">
    <property type="component" value="Unassembled WGS sequence"/>
</dbReference>
<accession>A0A840AUS7</accession>
<dbReference type="Gene3D" id="3.40.50.850">
    <property type="entry name" value="Isochorismatase-like"/>
    <property type="match status" value="1"/>
</dbReference>
<reference evidence="3 4" key="1">
    <citation type="submission" date="2020-08" db="EMBL/GenBank/DDBJ databases">
        <title>Genomic Encyclopedia of Type Strains, Phase IV (KMG-IV): sequencing the most valuable type-strain genomes for metagenomic binning, comparative biology and taxonomic classification.</title>
        <authorList>
            <person name="Goeker M."/>
        </authorList>
    </citation>
    <scope>NUCLEOTIDE SEQUENCE [LARGE SCALE GENOMIC DNA]</scope>
    <source>
        <strain evidence="3 4">DSM 25966</strain>
    </source>
</reference>
<gene>
    <name evidence="3" type="ORF">GGR25_004037</name>
</gene>
<dbReference type="Pfam" id="PF00857">
    <property type="entry name" value="Isochorismatase"/>
    <property type="match status" value="1"/>
</dbReference>
<comment type="caution">
    <text evidence="3">The sequence shown here is derived from an EMBL/GenBank/DDBJ whole genome shotgun (WGS) entry which is preliminary data.</text>
</comment>
<dbReference type="InterPro" id="IPR050272">
    <property type="entry name" value="Isochorismatase-like_hydrls"/>
</dbReference>
<evidence type="ECO:0000313" key="3">
    <source>
        <dbReference type="EMBL" id="MBB3932973.1"/>
    </source>
</evidence>
<proteinExistence type="predicted"/>
<keyword evidence="4" id="KW-1185">Reference proteome</keyword>
<dbReference type="PANTHER" id="PTHR43540:SF9">
    <property type="entry name" value="FAMILY HYDROLASE, PUTATIVE (AFU_ORTHOLOGUE AFUA_2G08700)-RELATED"/>
    <property type="match status" value="1"/>
</dbReference>
<dbReference type="EMBL" id="JACIDS010000005">
    <property type="protein sequence ID" value="MBB3932973.1"/>
    <property type="molecule type" value="Genomic_DNA"/>
</dbReference>
<dbReference type="InterPro" id="IPR000868">
    <property type="entry name" value="Isochorismatase-like_dom"/>
</dbReference>
<evidence type="ECO:0000256" key="1">
    <source>
        <dbReference type="ARBA" id="ARBA00022801"/>
    </source>
</evidence>
<keyword evidence="1" id="KW-0378">Hydrolase</keyword>
<dbReference type="AlphaFoldDB" id="A0A840AUS7"/>
<sequence>MMKTFQPVASRPYAWPYTGAWTLADTALFLVDFQREAVAETKAEATVAALAPLLAAWRAAGGFVIHGRRGFDPHVGLPRVLAARNAARPLDRILPRGSEGWEIVPELAPVDGEPVIEHAGDNAFLGTDLNFLIEQRKIANLVFAGLRTEGAVHATMRAANDVGLESLLLEDGTTTDLAGAKDTILNITRFGSGLFGTTTTIAVLRDAIA</sequence>
<protein>
    <submittedName>
        <fullName evidence="3">Nicotinamidase-related amidase</fullName>
    </submittedName>
</protein>
<evidence type="ECO:0000259" key="2">
    <source>
        <dbReference type="Pfam" id="PF00857"/>
    </source>
</evidence>
<evidence type="ECO:0000313" key="4">
    <source>
        <dbReference type="Proteomes" id="UP000553963"/>
    </source>
</evidence>
<dbReference type="PANTHER" id="PTHR43540">
    <property type="entry name" value="PEROXYUREIDOACRYLATE/UREIDOACRYLATE AMIDOHYDROLASE-RELATED"/>
    <property type="match status" value="1"/>
</dbReference>
<feature type="domain" description="Isochorismatase-like" evidence="2">
    <location>
        <begin position="26"/>
        <end position="175"/>
    </location>
</feature>
<organism evidence="3 4">
    <name type="scientific">Kaistia hirudinis</name>
    <dbReference type="NCBI Taxonomy" id="1293440"/>
    <lineage>
        <taxon>Bacteria</taxon>
        <taxon>Pseudomonadati</taxon>
        <taxon>Pseudomonadota</taxon>
        <taxon>Alphaproteobacteria</taxon>
        <taxon>Hyphomicrobiales</taxon>
        <taxon>Kaistiaceae</taxon>
        <taxon>Kaistia</taxon>
    </lineage>
</organism>
<dbReference type="GO" id="GO:0016787">
    <property type="term" value="F:hydrolase activity"/>
    <property type="evidence" value="ECO:0007669"/>
    <property type="project" value="UniProtKB-KW"/>
</dbReference>
<dbReference type="InterPro" id="IPR036380">
    <property type="entry name" value="Isochorismatase-like_sf"/>
</dbReference>
<dbReference type="SUPFAM" id="SSF52499">
    <property type="entry name" value="Isochorismatase-like hydrolases"/>
    <property type="match status" value="1"/>
</dbReference>